<evidence type="ECO:0000256" key="11">
    <source>
        <dbReference type="SAM" id="Phobius"/>
    </source>
</evidence>
<dbReference type="SUPFAM" id="SSF90123">
    <property type="entry name" value="ABC transporter transmembrane region"/>
    <property type="match status" value="2"/>
</dbReference>
<dbReference type="PANTHER" id="PTHR43394">
    <property type="entry name" value="ATP-DEPENDENT PERMEASE MDL1, MITOCHONDRIAL"/>
    <property type="match status" value="1"/>
</dbReference>
<dbReference type="PROSITE" id="PS50893">
    <property type="entry name" value="ABC_TRANSPORTER_2"/>
    <property type="match status" value="2"/>
</dbReference>
<dbReference type="Proteomes" id="UP000680750">
    <property type="component" value="Chromosome"/>
</dbReference>
<keyword evidence="3" id="KW-1003">Cell membrane</keyword>
<evidence type="ECO:0000256" key="4">
    <source>
        <dbReference type="ARBA" id="ARBA00022692"/>
    </source>
</evidence>
<dbReference type="PANTHER" id="PTHR43394:SF1">
    <property type="entry name" value="ATP-BINDING CASSETTE SUB-FAMILY B MEMBER 10, MITOCHONDRIAL"/>
    <property type="match status" value="1"/>
</dbReference>
<gene>
    <name evidence="14" type="ORF">Asera_06460</name>
</gene>
<dbReference type="Pfam" id="PF00005">
    <property type="entry name" value="ABC_tran"/>
    <property type="match status" value="2"/>
</dbReference>
<reference evidence="14" key="1">
    <citation type="submission" date="2020-08" db="EMBL/GenBank/DDBJ databases">
        <title>Whole genome shotgun sequence of Actinocatenispora sera NBRC 101916.</title>
        <authorList>
            <person name="Komaki H."/>
            <person name="Tamura T."/>
        </authorList>
    </citation>
    <scope>NUCLEOTIDE SEQUENCE</scope>
    <source>
        <strain evidence="14">NBRC 101916</strain>
    </source>
</reference>
<feature type="transmembrane region" description="Helical" evidence="11">
    <location>
        <begin position="941"/>
        <end position="960"/>
    </location>
</feature>
<feature type="domain" description="ABC transmembrane type-1" evidence="13">
    <location>
        <begin position="42"/>
        <end position="322"/>
    </location>
</feature>
<dbReference type="GO" id="GO:0016887">
    <property type="term" value="F:ATP hydrolysis activity"/>
    <property type="evidence" value="ECO:0007669"/>
    <property type="project" value="InterPro"/>
</dbReference>
<name>A0A810KWT6_9ACTN</name>
<feature type="transmembrane region" description="Helical" evidence="11">
    <location>
        <begin position="77"/>
        <end position="97"/>
    </location>
</feature>
<feature type="region of interest" description="Disordered" evidence="10">
    <location>
        <begin position="1"/>
        <end position="21"/>
    </location>
</feature>
<evidence type="ECO:0000256" key="9">
    <source>
        <dbReference type="ARBA" id="ARBA00061644"/>
    </source>
</evidence>
<dbReference type="CDD" id="cd18543">
    <property type="entry name" value="ABC_6TM_Rv0194_D1_like"/>
    <property type="match status" value="1"/>
</dbReference>
<dbReference type="PROSITE" id="PS50929">
    <property type="entry name" value="ABC_TM1F"/>
    <property type="match status" value="2"/>
</dbReference>
<organism evidence="14 15">
    <name type="scientific">Actinocatenispora sera</name>
    <dbReference type="NCBI Taxonomy" id="390989"/>
    <lineage>
        <taxon>Bacteria</taxon>
        <taxon>Bacillati</taxon>
        <taxon>Actinomycetota</taxon>
        <taxon>Actinomycetes</taxon>
        <taxon>Micromonosporales</taxon>
        <taxon>Micromonosporaceae</taxon>
        <taxon>Actinocatenispora</taxon>
    </lineage>
</organism>
<feature type="compositionally biased region" description="Low complexity" evidence="10">
    <location>
        <begin position="642"/>
        <end position="652"/>
    </location>
</feature>
<feature type="transmembrane region" description="Helical" evidence="11">
    <location>
        <begin position="966"/>
        <end position="984"/>
    </location>
</feature>
<protein>
    <submittedName>
        <fullName evidence="14">ABC transporter ATP-binding protein</fullName>
    </submittedName>
</protein>
<proteinExistence type="inferred from homology"/>
<evidence type="ECO:0000259" key="12">
    <source>
        <dbReference type="PROSITE" id="PS50893"/>
    </source>
</evidence>
<feature type="domain" description="ABC transmembrane type-1" evidence="13">
    <location>
        <begin position="721"/>
        <end position="1003"/>
    </location>
</feature>
<feature type="domain" description="ABC transporter" evidence="12">
    <location>
        <begin position="1038"/>
        <end position="1273"/>
    </location>
</feature>
<keyword evidence="15" id="KW-1185">Reference proteome</keyword>
<dbReference type="FunFam" id="3.40.50.300:FF:000299">
    <property type="entry name" value="ABC transporter ATP-binding protein/permease"/>
    <property type="match status" value="2"/>
</dbReference>
<evidence type="ECO:0000256" key="7">
    <source>
        <dbReference type="ARBA" id="ARBA00022989"/>
    </source>
</evidence>
<evidence type="ECO:0000256" key="8">
    <source>
        <dbReference type="ARBA" id="ARBA00023136"/>
    </source>
</evidence>
<feature type="transmembrane region" description="Helical" evidence="11">
    <location>
        <begin position="860"/>
        <end position="878"/>
    </location>
</feature>
<evidence type="ECO:0000256" key="5">
    <source>
        <dbReference type="ARBA" id="ARBA00022741"/>
    </source>
</evidence>
<dbReference type="EMBL" id="AP023354">
    <property type="protein sequence ID" value="BCJ26538.1"/>
    <property type="molecule type" value="Genomic_DNA"/>
</dbReference>
<dbReference type="Gene3D" id="3.40.50.300">
    <property type="entry name" value="P-loop containing nucleotide triphosphate hydrolases"/>
    <property type="match status" value="2"/>
</dbReference>
<dbReference type="InterPro" id="IPR039421">
    <property type="entry name" value="Type_1_exporter"/>
</dbReference>
<evidence type="ECO:0000313" key="14">
    <source>
        <dbReference type="EMBL" id="BCJ26538.1"/>
    </source>
</evidence>
<evidence type="ECO:0000256" key="1">
    <source>
        <dbReference type="ARBA" id="ARBA00004651"/>
    </source>
</evidence>
<accession>A0A810KWT6</accession>
<comment type="subcellular location">
    <subcellularLocation>
        <location evidence="1">Cell membrane</location>
        <topology evidence="1">Multi-pass membrane protein</topology>
    </subcellularLocation>
</comment>
<dbReference type="RefSeq" id="WP_035298586.1">
    <property type="nucleotide sequence ID" value="NZ_AP023354.1"/>
</dbReference>
<dbReference type="SMART" id="SM00382">
    <property type="entry name" value="AAA"/>
    <property type="match status" value="2"/>
</dbReference>
<dbReference type="Gene3D" id="1.20.1560.10">
    <property type="entry name" value="ABC transporter type 1, transmembrane domain"/>
    <property type="match status" value="2"/>
</dbReference>
<comment type="similarity">
    <text evidence="9">Belongs to the ABC transporter superfamily. Lipid exporter (TC 3.A.1.106) family.</text>
</comment>
<evidence type="ECO:0000256" key="6">
    <source>
        <dbReference type="ARBA" id="ARBA00022840"/>
    </source>
</evidence>
<feature type="transmembrane region" description="Helical" evidence="11">
    <location>
        <begin position="150"/>
        <end position="172"/>
    </location>
</feature>
<feature type="transmembrane region" description="Helical" evidence="11">
    <location>
        <begin position="720"/>
        <end position="741"/>
    </location>
</feature>
<feature type="domain" description="ABC transporter" evidence="12">
    <location>
        <begin position="357"/>
        <end position="591"/>
    </location>
</feature>
<feature type="transmembrane region" description="Helical" evidence="11">
    <location>
        <begin position="753"/>
        <end position="774"/>
    </location>
</feature>
<dbReference type="InterPro" id="IPR003439">
    <property type="entry name" value="ABC_transporter-like_ATP-bd"/>
</dbReference>
<dbReference type="KEGG" id="aser:Asera_06460"/>
<dbReference type="InterPro" id="IPR017871">
    <property type="entry name" value="ABC_transporter-like_CS"/>
</dbReference>
<feature type="region of interest" description="Disordered" evidence="10">
    <location>
        <begin position="624"/>
        <end position="671"/>
    </location>
</feature>
<feature type="transmembrane region" description="Helical" evidence="11">
    <location>
        <begin position="836"/>
        <end position="854"/>
    </location>
</feature>
<dbReference type="GO" id="GO:0005886">
    <property type="term" value="C:plasma membrane"/>
    <property type="evidence" value="ECO:0007669"/>
    <property type="project" value="UniProtKB-SubCell"/>
</dbReference>
<sequence>MRADDRKRGHNARSGNAGGGGSEAGWLRRLLGYCWRYRGRVIVAFGASVAGMGVTALVPLIQRSIVDDSILSSKRPLLPLVGLLVLAALAIYGTAFLRRYHGGRLALDVQHDMRTALFAALSRLDGARQDELQTGQVVGRATSDITMVQGLLGMIPIMIGNVLLFVISLVVMITLSPLLTLVALAVGPGLYWISVLSRRKLFPATWAAQQEAAAVAAEVDDAVTGVRVVKGFGQESQELTKLERVARRLFASRLRAVRLNSRYNPALQAIPALGQVGVLALGGWLAVNQSITLGTFLAFSSYLAQLIGPVRMLAGLLTIGQQARASVIRVFEVIDSQPLVTEAPDAIDVPADTTPTVEFDDVHFGYVPSQPVLSGLTLSAAPGETIALVGSSGSGKSTVSLLLPRFYDVGAGAVRVAGHDVRELTIDSLRASIGLVLEDSFLFSESIRDNIAYGRPDATDEQVVAAAKAAEAHEFILGLRDGYDTMVGEKGLTLSGGQRQRVALARALITDPRILVLDDATSAVDAQVEAEIHATLHRVMQGRTTLLIAHRRSTLALADRIAVLDGGRVVDIGTEAELAERCPLYTLLLSGPGDDAEGIDAGELPAEPALVVPDSAADELNDDGTTARLWDPSRAPEPEHVPGLAGDPAALPRGGGGGGGGGMGRMGGALASMPPTPDLLAKVAALPPATDTPDVDDDSVRAADPRFSLRRLIAPMRAPLLVALLLVAVDAAATLILPALIRSGVDSGVQHRHLAVIATVSIIGLGVVLIDWVVQIGQTRITGRTGERMLYALRVKTFAHLQRLGLDYYERELSGRIMTRMTTDVDAFSSFLQTGLVQAVVSVLTFFGILGALLYLNVELGLVVCSVLPIMVLATLVFRSRSSKAYTEAREKVGIVNADLQENVAGMRVAQAYRREGRNRARFSARSDDYRRTRTRAQRYIATYFPFVQFLSTVAGALVLVVGGQLVHSGSLSTGALIAYLLYIEMFFAPVQQLSQVFDGYQQAAVGLRRIVELLRTPTSTPQAADPIAVPPRLRGEIVFADVSFGYSPDLPPALSDVDLAVSPGETVAVVGETGAGKSTLVKLVSRYYDVTGGAVLVDGVDIRDYDLPGYRHRMGVVPQEPYLFPGTVRDTIAYGRPAASNAEVERAARAVGAHDMIARLEGGYYHEVAERGRNLSSGQRQLLALARAQLVAPDILVMDEATAALDLATEAEVTRATDRLVGKRTTLVVAHRLTTAARADRIVVLDRGRIVEAGTHAELLAADGAYARQWEVFTTGQTITAAR</sequence>
<dbReference type="CDD" id="cd18546">
    <property type="entry name" value="ABC_6TM_Rv0194_D2_like"/>
    <property type="match status" value="1"/>
</dbReference>
<feature type="transmembrane region" description="Helical" evidence="11">
    <location>
        <begin position="266"/>
        <end position="287"/>
    </location>
</feature>
<feature type="transmembrane region" description="Helical" evidence="11">
    <location>
        <begin position="41"/>
        <end position="65"/>
    </location>
</feature>
<dbReference type="InterPro" id="IPR011527">
    <property type="entry name" value="ABC1_TM_dom"/>
</dbReference>
<feature type="transmembrane region" description="Helical" evidence="11">
    <location>
        <begin position="178"/>
        <end position="196"/>
    </location>
</feature>
<keyword evidence="6 14" id="KW-0067">ATP-binding</keyword>
<dbReference type="InterPro" id="IPR003593">
    <property type="entry name" value="AAA+_ATPase"/>
</dbReference>
<dbReference type="InterPro" id="IPR027417">
    <property type="entry name" value="P-loop_NTPase"/>
</dbReference>
<evidence type="ECO:0000259" key="13">
    <source>
        <dbReference type="PROSITE" id="PS50929"/>
    </source>
</evidence>
<dbReference type="Pfam" id="PF00664">
    <property type="entry name" value="ABC_membrane"/>
    <property type="match status" value="2"/>
</dbReference>
<keyword evidence="5" id="KW-0547">Nucleotide-binding</keyword>
<dbReference type="SUPFAM" id="SSF52540">
    <property type="entry name" value="P-loop containing nucleoside triphosphate hydrolases"/>
    <property type="match status" value="2"/>
</dbReference>
<evidence type="ECO:0000256" key="3">
    <source>
        <dbReference type="ARBA" id="ARBA00022475"/>
    </source>
</evidence>
<dbReference type="InterPro" id="IPR036640">
    <property type="entry name" value="ABC1_TM_sf"/>
</dbReference>
<evidence type="ECO:0000313" key="15">
    <source>
        <dbReference type="Proteomes" id="UP000680750"/>
    </source>
</evidence>
<feature type="transmembrane region" description="Helical" evidence="11">
    <location>
        <begin position="299"/>
        <end position="319"/>
    </location>
</feature>
<dbReference type="GO" id="GO:0015421">
    <property type="term" value="F:ABC-type oligopeptide transporter activity"/>
    <property type="evidence" value="ECO:0007669"/>
    <property type="project" value="TreeGrafter"/>
</dbReference>
<feature type="compositionally biased region" description="Gly residues" evidence="10">
    <location>
        <begin position="653"/>
        <end position="667"/>
    </location>
</feature>
<keyword evidence="2" id="KW-0813">Transport</keyword>
<keyword evidence="4 11" id="KW-0812">Transmembrane</keyword>
<dbReference type="GO" id="GO:0005524">
    <property type="term" value="F:ATP binding"/>
    <property type="evidence" value="ECO:0007669"/>
    <property type="project" value="UniProtKB-KW"/>
</dbReference>
<dbReference type="PROSITE" id="PS00211">
    <property type="entry name" value="ABC_TRANSPORTER_1"/>
    <property type="match status" value="1"/>
</dbReference>
<keyword evidence="8 11" id="KW-0472">Membrane</keyword>
<keyword evidence="7 11" id="KW-1133">Transmembrane helix</keyword>
<evidence type="ECO:0000256" key="10">
    <source>
        <dbReference type="SAM" id="MobiDB-lite"/>
    </source>
</evidence>
<evidence type="ECO:0000256" key="2">
    <source>
        <dbReference type="ARBA" id="ARBA00022448"/>
    </source>
</evidence>
<dbReference type="OrthoDB" id="9806127at2"/>